<dbReference type="Proteomes" id="UP000583800">
    <property type="component" value="Unassembled WGS sequence"/>
</dbReference>
<evidence type="ECO:0000256" key="1">
    <source>
        <dbReference type="SAM" id="MobiDB-lite"/>
    </source>
</evidence>
<evidence type="ECO:0000313" key="3">
    <source>
        <dbReference type="EMBL" id="MBB6349393.1"/>
    </source>
</evidence>
<name>A0A7X0C6E7_9ACTN</name>
<feature type="region of interest" description="Disordered" evidence="1">
    <location>
        <begin position="23"/>
        <end position="108"/>
    </location>
</feature>
<evidence type="ECO:0000259" key="2">
    <source>
        <dbReference type="Pfam" id="PF18970"/>
    </source>
</evidence>
<sequence>MSELPPDRHGLADEQQIEVEAATDDLGLNHRIEEDDPQHEDTLDERLWREKPDRPERGRRPEHRLTQPDEGLAPDLEKDEVGEDWGDDSGDLSAEERAVRVEPDEPLR</sequence>
<dbReference type="InterPro" id="IPR043763">
    <property type="entry name" value="DUF5709"/>
</dbReference>
<dbReference type="AlphaFoldDB" id="A0A7X0C6E7"/>
<dbReference type="Pfam" id="PF18970">
    <property type="entry name" value="DUF5709"/>
    <property type="match status" value="1"/>
</dbReference>
<gene>
    <name evidence="3" type="ORF">FHU36_005938</name>
</gene>
<feature type="compositionally biased region" description="Basic and acidic residues" evidence="1">
    <location>
        <begin position="27"/>
        <end position="67"/>
    </location>
</feature>
<organism evidence="3 4">
    <name type="scientific">Nonomuraea muscovyensis</name>
    <dbReference type="NCBI Taxonomy" id="1124761"/>
    <lineage>
        <taxon>Bacteria</taxon>
        <taxon>Bacillati</taxon>
        <taxon>Actinomycetota</taxon>
        <taxon>Actinomycetes</taxon>
        <taxon>Streptosporangiales</taxon>
        <taxon>Streptosporangiaceae</taxon>
        <taxon>Nonomuraea</taxon>
    </lineage>
</organism>
<proteinExistence type="predicted"/>
<protein>
    <recommendedName>
        <fullName evidence="2">DUF5709 domain-containing protein</fullName>
    </recommendedName>
</protein>
<keyword evidence="4" id="KW-1185">Reference proteome</keyword>
<feature type="compositionally biased region" description="Acidic residues" evidence="1">
    <location>
        <begin position="77"/>
        <end position="90"/>
    </location>
</feature>
<dbReference type="RefSeq" id="WP_185086967.1">
    <property type="nucleotide sequence ID" value="NZ_JACHJB010000002.1"/>
</dbReference>
<accession>A0A7X0C6E7</accession>
<evidence type="ECO:0000313" key="4">
    <source>
        <dbReference type="Proteomes" id="UP000583800"/>
    </source>
</evidence>
<dbReference type="EMBL" id="JACHJB010000002">
    <property type="protein sequence ID" value="MBB6349393.1"/>
    <property type="molecule type" value="Genomic_DNA"/>
</dbReference>
<feature type="domain" description="DUF5709" evidence="2">
    <location>
        <begin position="56"/>
        <end position="104"/>
    </location>
</feature>
<feature type="compositionally biased region" description="Basic and acidic residues" evidence="1">
    <location>
        <begin position="94"/>
        <end position="108"/>
    </location>
</feature>
<comment type="caution">
    <text evidence="3">The sequence shown here is derived from an EMBL/GenBank/DDBJ whole genome shotgun (WGS) entry which is preliminary data.</text>
</comment>
<reference evidence="3 4" key="1">
    <citation type="submission" date="2020-08" db="EMBL/GenBank/DDBJ databases">
        <title>Sequencing the genomes of 1000 actinobacteria strains.</title>
        <authorList>
            <person name="Klenk H.-P."/>
        </authorList>
    </citation>
    <scope>NUCLEOTIDE SEQUENCE [LARGE SCALE GENOMIC DNA]</scope>
    <source>
        <strain evidence="3 4">DSM 45913</strain>
    </source>
</reference>